<keyword evidence="3" id="KW-0808">Transferase</keyword>
<comment type="cofactor">
    <cofactor evidence="1">
        <name>pyridoxal 5'-phosphate</name>
        <dbReference type="ChEBI" id="CHEBI:597326"/>
    </cofactor>
</comment>
<dbReference type="Gene3D" id="3.90.1150.10">
    <property type="entry name" value="Aspartate Aminotransferase, domain 1"/>
    <property type="match status" value="1"/>
</dbReference>
<dbReference type="GO" id="GO:0016740">
    <property type="term" value="F:transferase activity"/>
    <property type="evidence" value="ECO:0007669"/>
    <property type="project" value="UniProtKB-KW"/>
</dbReference>
<gene>
    <name evidence="6" type="ORF">GMOD_00008803</name>
</gene>
<dbReference type="Gene3D" id="3.40.640.10">
    <property type="entry name" value="Type I PLP-dependent aspartate aminotransferase-like (Major domain)"/>
    <property type="match status" value="1"/>
</dbReference>
<evidence type="ECO:0000256" key="3">
    <source>
        <dbReference type="ARBA" id="ARBA00022679"/>
    </source>
</evidence>
<keyword evidence="4" id="KW-0663">Pyridoxal phosphate</keyword>
<dbReference type="InterPro" id="IPR015422">
    <property type="entry name" value="PyrdxlP-dep_Trfase_small"/>
</dbReference>
<dbReference type="InterPro" id="IPR015424">
    <property type="entry name" value="PyrdxlP-dep_Trfase"/>
</dbReference>
<dbReference type="AlphaFoldDB" id="A0A3M7M5U8"/>
<evidence type="ECO:0000313" key="6">
    <source>
        <dbReference type="EMBL" id="RMZ69871.1"/>
    </source>
</evidence>
<dbReference type="Pfam" id="PF00155">
    <property type="entry name" value="Aminotran_1_2"/>
    <property type="match status" value="1"/>
</dbReference>
<dbReference type="Proteomes" id="UP000265663">
    <property type="component" value="Unassembled WGS sequence"/>
</dbReference>
<evidence type="ECO:0000256" key="4">
    <source>
        <dbReference type="ARBA" id="ARBA00022898"/>
    </source>
</evidence>
<dbReference type="PANTHER" id="PTHR13693:SF77">
    <property type="entry name" value="8-AMINO-7-OXONONANOATE SYNTHASE"/>
    <property type="match status" value="1"/>
</dbReference>
<dbReference type="GO" id="GO:0009102">
    <property type="term" value="P:biotin biosynthetic process"/>
    <property type="evidence" value="ECO:0007669"/>
    <property type="project" value="TreeGrafter"/>
</dbReference>
<keyword evidence="7" id="KW-1185">Reference proteome</keyword>
<dbReference type="GO" id="GO:0030170">
    <property type="term" value="F:pyridoxal phosphate binding"/>
    <property type="evidence" value="ECO:0007669"/>
    <property type="project" value="InterPro"/>
</dbReference>
<dbReference type="InterPro" id="IPR050087">
    <property type="entry name" value="AON_synthase_class-II"/>
</dbReference>
<dbReference type="OrthoDB" id="2382073at2759"/>
<comment type="similarity">
    <text evidence="2">Belongs to the class-II pyridoxal-phosphate-dependent aminotransferase family. BioF subfamily.</text>
</comment>
<dbReference type="InterPro" id="IPR004839">
    <property type="entry name" value="Aminotransferase_I/II_large"/>
</dbReference>
<reference evidence="6 7" key="1">
    <citation type="journal article" date="2014" name="PLoS ONE">
        <title>De novo Genome Assembly of the Fungal Plant Pathogen Pyrenophora semeniperda.</title>
        <authorList>
            <person name="Soliai M.M."/>
            <person name="Meyer S.E."/>
            <person name="Udall J.A."/>
            <person name="Elzinga D.E."/>
            <person name="Hermansen R.A."/>
            <person name="Bodily P.M."/>
            <person name="Hart A.A."/>
            <person name="Coleman C.E."/>
        </authorList>
    </citation>
    <scope>NUCLEOTIDE SEQUENCE [LARGE SCALE GENOMIC DNA]</scope>
    <source>
        <strain evidence="6 7">CCB06</strain>
        <tissue evidence="6">Mycelium</tissue>
    </source>
</reference>
<evidence type="ECO:0000259" key="5">
    <source>
        <dbReference type="Pfam" id="PF00155"/>
    </source>
</evidence>
<name>A0A3M7M5U8_9PLEO</name>
<dbReference type="InterPro" id="IPR015421">
    <property type="entry name" value="PyrdxlP-dep_Trfase_major"/>
</dbReference>
<accession>A0A3M7M5U8</accession>
<organism evidence="6 7">
    <name type="scientific">Pyrenophora seminiperda CCB06</name>
    <dbReference type="NCBI Taxonomy" id="1302712"/>
    <lineage>
        <taxon>Eukaryota</taxon>
        <taxon>Fungi</taxon>
        <taxon>Dikarya</taxon>
        <taxon>Ascomycota</taxon>
        <taxon>Pezizomycotina</taxon>
        <taxon>Dothideomycetes</taxon>
        <taxon>Pleosporomycetidae</taxon>
        <taxon>Pleosporales</taxon>
        <taxon>Pleosporineae</taxon>
        <taxon>Pleosporaceae</taxon>
        <taxon>Pyrenophora</taxon>
    </lineage>
</organism>
<sequence length="414" mass="45249">MGHAGLESRLRDLLDRRHTNSTLRNLTLPKPNQVDFSSNDFLSLSTSPQLRSLYLQELQNSNLPLGSGGSRLLDGNSNYAEELERDIAAFHGAEAGLLFNSGFDANAGFFACVPQPGDVIVYDELVHASVHDGMRLSRAGDRLSFRHNTVSSLREILTQLVEKEGVRNGKSSVFVAVESIYSMDGDVCPLRDVVDAVEEVLGQRGYVVVDEAHSTGVLGPKGRGLVCELGLEHRIYARLHTFGKAIAANGAILLGSFTLRHYLINYARPLIYTTFLSYPSLALIRSSYTLLQSGQSVPLQTQLHQLTQTLYTHLNSLQEVSSAAREALRIPSACPQSPIFAVQLKRPKALASFLQGHGMMVRAVVTPTVPAGTDRIRICLHSGNTVTEVEKLIEALGAWCETQNTSLDATRARL</sequence>
<feature type="domain" description="Aminotransferase class I/classII large" evidence="5">
    <location>
        <begin position="32"/>
        <end position="396"/>
    </location>
</feature>
<protein>
    <submittedName>
        <fullName evidence="6">8-amino-7-oxononanoate synthase</fullName>
    </submittedName>
</protein>
<dbReference type="PANTHER" id="PTHR13693">
    <property type="entry name" value="CLASS II AMINOTRANSFERASE/8-AMINO-7-OXONONANOATE SYNTHASE"/>
    <property type="match status" value="1"/>
</dbReference>
<evidence type="ECO:0000256" key="2">
    <source>
        <dbReference type="ARBA" id="ARBA00010008"/>
    </source>
</evidence>
<evidence type="ECO:0000313" key="7">
    <source>
        <dbReference type="Proteomes" id="UP000265663"/>
    </source>
</evidence>
<dbReference type="SUPFAM" id="SSF53383">
    <property type="entry name" value="PLP-dependent transferases"/>
    <property type="match status" value="1"/>
</dbReference>
<evidence type="ECO:0000256" key="1">
    <source>
        <dbReference type="ARBA" id="ARBA00001933"/>
    </source>
</evidence>
<dbReference type="EMBL" id="KE747823">
    <property type="protein sequence ID" value="RMZ69871.1"/>
    <property type="molecule type" value="Genomic_DNA"/>
</dbReference>
<proteinExistence type="inferred from homology"/>